<dbReference type="InterPro" id="IPR001610">
    <property type="entry name" value="PAC"/>
</dbReference>
<dbReference type="SMART" id="SM00388">
    <property type="entry name" value="HisKA"/>
    <property type="match status" value="1"/>
</dbReference>
<feature type="domain" description="Response regulatory" evidence="9">
    <location>
        <begin position="374"/>
        <end position="491"/>
    </location>
</feature>
<evidence type="ECO:0000259" key="9">
    <source>
        <dbReference type="PROSITE" id="PS50110"/>
    </source>
</evidence>
<accession>A0ABY3RNB0</accession>
<dbReference type="InterPro" id="IPR011006">
    <property type="entry name" value="CheY-like_superfamily"/>
</dbReference>
<dbReference type="Pfam" id="PF02518">
    <property type="entry name" value="HATPase_c"/>
    <property type="match status" value="1"/>
</dbReference>
<evidence type="ECO:0000256" key="4">
    <source>
        <dbReference type="ARBA" id="ARBA00022679"/>
    </source>
</evidence>
<feature type="domain" description="PAS" evidence="10">
    <location>
        <begin position="7"/>
        <end position="60"/>
    </location>
</feature>
<feature type="domain" description="Histidine kinase" evidence="8">
    <location>
        <begin position="138"/>
        <end position="357"/>
    </location>
</feature>
<dbReference type="InterPro" id="IPR001789">
    <property type="entry name" value="Sig_transdc_resp-reg_receiver"/>
</dbReference>
<dbReference type="Pfam" id="PF00989">
    <property type="entry name" value="PAS"/>
    <property type="match status" value="1"/>
</dbReference>
<dbReference type="GO" id="GO:0005524">
    <property type="term" value="F:ATP binding"/>
    <property type="evidence" value="ECO:0007669"/>
    <property type="project" value="UniProtKB-KW"/>
</dbReference>
<gene>
    <name evidence="12" type="ORF">LQG66_07050</name>
</gene>
<dbReference type="Gene3D" id="3.40.50.2300">
    <property type="match status" value="2"/>
</dbReference>
<dbReference type="InterPro" id="IPR000700">
    <property type="entry name" value="PAS-assoc_C"/>
</dbReference>
<evidence type="ECO:0000256" key="7">
    <source>
        <dbReference type="PROSITE-ProRule" id="PRU00169"/>
    </source>
</evidence>
<organism evidence="12 13">
    <name type="scientific">Bradyrhizobium ontarionense</name>
    <dbReference type="NCBI Taxonomy" id="2898149"/>
    <lineage>
        <taxon>Bacteria</taxon>
        <taxon>Pseudomonadati</taxon>
        <taxon>Pseudomonadota</taxon>
        <taxon>Alphaproteobacteria</taxon>
        <taxon>Hyphomicrobiales</taxon>
        <taxon>Nitrobacteraceae</taxon>
        <taxon>Bradyrhizobium</taxon>
    </lineage>
</organism>
<keyword evidence="13" id="KW-1185">Reference proteome</keyword>
<dbReference type="PANTHER" id="PTHR43711:SF1">
    <property type="entry name" value="HISTIDINE KINASE 1"/>
    <property type="match status" value="1"/>
</dbReference>
<dbReference type="SMART" id="SM00448">
    <property type="entry name" value="REC"/>
    <property type="match status" value="2"/>
</dbReference>
<evidence type="ECO:0000259" key="10">
    <source>
        <dbReference type="PROSITE" id="PS50112"/>
    </source>
</evidence>
<evidence type="ECO:0000256" key="6">
    <source>
        <dbReference type="ARBA" id="ARBA00023012"/>
    </source>
</evidence>
<dbReference type="SMART" id="SM00091">
    <property type="entry name" value="PAS"/>
    <property type="match status" value="1"/>
</dbReference>
<keyword evidence="3 7" id="KW-0597">Phosphoprotein</keyword>
<dbReference type="SUPFAM" id="SSF47384">
    <property type="entry name" value="Homodimeric domain of signal transducing histidine kinase"/>
    <property type="match status" value="1"/>
</dbReference>
<dbReference type="Proteomes" id="UP001431010">
    <property type="component" value="Chromosome"/>
</dbReference>
<dbReference type="PROSITE" id="PS50113">
    <property type="entry name" value="PAC"/>
    <property type="match status" value="1"/>
</dbReference>
<dbReference type="PROSITE" id="PS50109">
    <property type="entry name" value="HIS_KIN"/>
    <property type="match status" value="1"/>
</dbReference>
<dbReference type="PROSITE" id="PS50112">
    <property type="entry name" value="PAS"/>
    <property type="match status" value="1"/>
</dbReference>
<feature type="modified residue" description="4-aspartylphosphate" evidence="7">
    <location>
        <position position="548"/>
    </location>
</feature>
<dbReference type="SUPFAM" id="SSF52172">
    <property type="entry name" value="CheY-like"/>
    <property type="match status" value="2"/>
</dbReference>
<dbReference type="InterPro" id="IPR004358">
    <property type="entry name" value="Sig_transdc_His_kin-like_C"/>
</dbReference>
<name>A0ABY3RNB0_9BRAD</name>
<dbReference type="InterPro" id="IPR000014">
    <property type="entry name" value="PAS"/>
</dbReference>
<dbReference type="CDD" id="cd00156">
    <property type="entry name" value="REC"/>
    <property type="match status" value="2"/>
</dbReference>
<feature type="domain" description="PAC" evidence="11">
    <location>
        <begin position="84"/>
        <end position="134"/>
    </location>
</feature>
<keyword evidence="4" id="KW-0808">Transferase</keyword>
<dbReference type="InterPro" id="IPR036097">
    <property type="entry name" value="HisK_dim/P_sf"/>
</dbReference>
<comment type="catalytic activity">
    <reaction evidence="1">
        <text>ATP + protein L-histidine = ADP + protein N-phospho-L-histidine.</text>
        <dbReference type="EC" id="2.7.13.3"/>
    </reaction>
</comment>
<reference evidence="12" key="1">
    <citation type="journal article" date="2024" name="Antonie Van Leeuwenhoek">
        <title>Bradyrhizobium ontarionense sp. nov., a novel bacterial symbiont isolated from Aeschynomene indica (Indian jointvetch), harbours photosynthesis, nitrogen fixation and nitrous oxide (N2O) reductase genes.</title>
        <authorList>
            <person name="Bromfield E.S.P."/>
            <person name="Cloutier S."/>
        </authorList>
    </citation>
    <scope>NUCLEOTIDE SEQUENCE</scope>
    <source>
        <strain evidence="12">A19</strain>
    </source>
</reference>
<dbReference type="PROSITE" id="PS50110">
    <property type="entry name" value="RESPONSE_REGULATORY"/>
    <property type="match status" value="2"/>
</dbReference>
<dbReference type="CDD" id="cd00130">
    <property type="entry name" value="PAS"/>
    <property type="match status" value="1"/>
</dbReference>
<evidence type="ECO:0000256" key="2">
    <source>
        <dbReference type="ARBA" id="ARBA00012438"/>
    </source>
</evidence>
<dbReference type="SUPFAM" id="SSF55785">
    <property type="entry name" value="PYP-like sensor domain (PAS domain)"/>
    <property type="match status" value="1"/>
</dbReference>
<evidence type="ECO:0000256" key="3">
    <source>
        <dbReference type="ARBA" id="ARBA00022553"/>
    </source>
</evidence>
<dbReference type="Pfam" id="PF00512">
    <property type="entry name" value="HisKA"/>
    <property type="match status" value="1"/>
</dbReference>
<proteinExistence type="predicted"/>
<evidence type="ECO:0000256" key="1">
    <source>
        <dbReference type="ARBA" id="ARBA00000085"/>
    </source>
</evidence>
<dbReference type="SUPFAM" id="SSF55874">
    <property type="entry name" value="ATPase domain of HSP90 chaperone/DNA topoisomerase II/histidine kinase"/>
    <property type="match status" value="1"/>
</dbReference>
<dbReference type="Gene3D" id="1.10.287.130">
    <property type="match status" value="1"/>
</dbReference>
<dbReference type="Pfam" id="PF00072">
    <property type="entry name" value="Response_reg"/>
    <property type="match status" value="2"/>
</dbReference>
<dbReference type="EMBL" id="CP088156">
    <property type="protein sequence ID" value="UFZ08265.1"/>
    <property type="molecule type" value="Genomic_DNA"/>
</dbReference>
<dbReference type="CDD" id="cd00082">
    <property type="entry name" value="HisKA"/>
    <property type="match status" value="1"/>
</dbReference>
<dbReference type="PRINTS" id="PR00344">
    <property type="entry name" value="BCTRLSENSOR"/>
</dbReference>
<evidence type="ECO:0000259" key="8">
    <source>
        <dbReference type="PROSITE" id="PS50109"/>
    </source>
</evidence>
<keyword evidence="12" id="KW-0547">Nucleotide-binding</keyword>
<dbReference type="InterPro" id="IPR013767">
    <property type="entry name" value="PAS_fold"/>
</dbReference>
<dbReference type="PANTHER" id="PTHR43711">
    <property type="entry name" value="TWO-COMPONENT HISTIDINE KINASE"/>
    <property type="match status" value="1"/>
</dbReference>
<feature type="domain" description="Response regulatory" evidence="9">
    <location>
        <begin position="500"/>
        <end position="615"/>
    </location>
</feature>
<dbReference type="Gene3D" id="3.30.450.20">
    <property type="entry name" value="PAS domain"/>
    <property type="match status" value="1"/>
</dbReference>
<evidence type="ECO:0000313" key="12">
    <source>
        <dbReference type="EMBL" id="UFZ08265.1"/>
    </source>
</evidence>
<evidence type="ECO:0000256" key="5">
    <source>
        <dbReference type="ARBA" id="ARBA00022777"/>
    </source>
</evidence>
<sequence length="631" mass="69394">MTERSFADEILRLAVEACPSGMVMTDGDGMIVMINTETEQLFGYTRDELVGQSVDLLIPEPLRTKHVGSRARFMAAPECRRMGAGRDLFGRRKDGSEFPIEVGLNPIRAGDKLMVLAVIVDISQRKRAERLKDEFVATVSHELRTPLTSISASLGLLAGQWASKLPESAARLLQIAHANSQRLVRLVNDILDIEKMEAGQIVFNMDRIDLHALIESAIEDNRGFAANFRVRLRLDDASVKLDVNADPDRLSQVITNLLSNAIKFSPPGEEVVIAIEERLPNVRVSVRDHGAGIPADFKSHIFEKFAQADATNARKKGGTGLGLSIVKQIVERLGGQVGFADAPGGGTIFFVDLPAWNSEVGGEIDLDADPAAPRLLFCEDRREEAIGVREYLRREGFAVDFAHTLNAGITRSEATRYVAIIVDLKLPDGDGIGLIVRLRAQSANRRTPIIVVSGDPERGKRDPRAAALHVLHWLEKPVSFKPLVEILRTETGIVPRARPRVLHIDDDEDILAAVEAKLRPMVDVISVASIKEARRILPIERIDLAILDIALGEGSGLDLLPQLRSSDGNIIPVIIFAKRRNIELQDNQFEPISSDQTLSLEKLADAVRDRLALPPAHFAEGLHDTYSPAPY</sequence>
<dbReference type="SMART" id="SM00086">
    <property type="entry name" value="PAC"/>
    <property type="match status" value="1"/>
</dbReference>
<evidence type="ECO:0000259" key="11">
    <source>
        <dbReference type="PROSITE" id="PS50113"/>
    </source>
</evidence>
<protein>
    <recommendedName>
        <fullName evidence="2">histidine kinase</fullName>
        <ecNumber evidence="2">2.7.13.3</ecNumber>
    </recommendedName>
</protein>
<keyword evidence="12" id="KW-0067">ATP-binding</keyword>
<dbReference type="InterPro" id="IPR035965">
    <property type="entry name" value="PAS-like_dom_sf"/>
</dbReference>
<keyword evidence="6" id="KW-0902">Two-component regulatory system</keyword>
<dbReference type="SMART" id="SM00387">
    <property type="entry name" value="HATPase_c"/>
    <property type="match status" value="1"/>
</dbReference>
<dbReference type="NCBIfam" id="TIGR00229">
    <property type="entry name" value="sensory_box"/>
    <property type="match status" value="1"/>
</dbReference>
<dbReference type="InterPro" id="IPR003661">
    <property type="entry name" value="HisK_dim/P_dom"/>
</dbReference>
<dbReference type="InterPro" id="IPR050736">
    <property type="entry name" value="Sensor_HK_Regulatory"/>
</dbReference>
<dbReference type="EC" id="2.7.13.3" evidence="2"/>
<dbReference type="RefSeq" id="WP_231327713.1">
    <property type="nucleotide sequence ID" value="NZ_CP088156.1"/>
</dbReference>
<dbReference type="Gene3D" id="3.30.565.10">
    <property type="entry name" value="Histidine kinase-like ATPase, C-terminal domain"/>
    <property type="match status" value="1"/>
</dbReference>
<keyword evidence="5" id="KW-0418">Kinase</keyword>
<dbReference type="InterPro" id="IPR036890">
    <property type="entry name" value="HATPase_C_sf"/>
</dbReference>
<evidence type="ECO:0000313" key="13">
    <source>
        <dbReference type="Proteomes" id="UP001431010"/>
    </source>
</evidence>
<feature type="modified residue" description="4-aspartylphosphate" evidence="7">
    <location>
        <position position="423"/>
    </location>
</feature>
<dbReference type="InterPro" id="IPR003594">
    <property type="entry name" value="HATPase_dom"/>
</dbReference>
<dbReference type="InterPro" id="IPR005467">
    <property type="entry name" value="His_kinase_dom"/>
</dbReference>